<dbReference type="SUPFAM" id="SSF52540">
    <property type="entry name" value="P-loop containing nucleoside triphosphate hydrolases"/>
    <property type="match status" value="1"/>
</dbReference>
<dbReference type="InterPro" id="IPR001650">
    <property type="entry name" value="Helicase_C-like"/>
</dbReference>
<dbReference type="CDD" id="cd18787">
    <property type="entry name" value="SF2_C_DEAD"/>
    <property type="match status" value="1"/>
</dbReference>
<dbReference type="PROSITE" id="PS51192">
    <property type="entry name" value="HELICASE_ATP_BIND_1"/>
    <property type="match status" value="1"/>
</dbReference>
<protein>
    <submittedName>
        <fullName evidence="8">DEAD/DEAH box helicase</fullName>
    </submittedName>
</protein>
<evidence type="ECO:0000259" key="6">
    <source>
        <dbReference type="PROSITE" id="PS51192"/>
    </source>
</evidence>
<dbReference type="PROSITE" id="PS51194">
    <property type="entry name" value="HELICASE_CTER"/>
    <property type="match status" value="1"/>
</dbReference>
<evidence type="ECO:0000313" key="9">
    <source>
        <dbReference type="Proteomes" id="UP000711407"/>
    </source>
</evidence>
<dbReference type="EMBL" id="DYXT01000034">
    <property type="protein sequence ID" value="HJE39420.1"/>
    <property type="molecule type" value="Genomic_DNA"/>
</dbReference>
<dbReference type="Gene3D" id="3.40.50.300">
    <property type="entry name" value="P-loop containing nucleotide triphosphate hydrolases"/>
    <property type="match status" value="2"/>
</dbReference>
<accession>A0A921E905</accession>
<dbReference type="GO" id="GO:0005524">
    <property type="term" value="F:ATP binding"/>
    <property type="evidence" value="ECO:0007669"/>
    <property type="project" value="UniProtKB-KW"/>
</dbReference>
<evidence type="ECO:0000313" key="8">
    <source>
        <dbReference type="EMBL" id="HJE39420.1"/>
    </source>
</evidence>
<dbReference type="Gene3D" id="3.30.70.330">
    <property type="match status" value="1"/>
</dbReference>
<dbReference type="InterPro" id="IPR005580">
    <property type="entry name" value="DbpA/CsdA_RNA-bd_dom"/>
</dbReference>
<dbReference type="GO" id="GO:0016787">
    <property type="term" value="F:hydrolase activity"/>
    <property type="evidence" value="ECO:0007669"/>
    <property type="project" value="UniProtKB-KW"/>
</dbReference>
<reference evidence="8" key="2">
    <citation type="submission" date="2021-09" db="EMBL/GenBank/DDBJ databases">
        <authorList>
            <person name="Gilroy R."/>
        </authorList>
    </citation>
    <scope>NUCLEOTIDE SEQUENCE</scope>
    <source>
        <strain evidence="8">4100</strain>
    </source>
</reference>
<dbReference type="InterPro" id="IPR012677">
    <property type="entry name" value="Nucleotide-bd_a/b_plait_sf"/>
</dbReference>
<dbReference type="InterPro" id="IPR011545">
    <property type="entry name" value="DEAD/DEAH_box_helicase_dom"/>
</dbReference>
<dbReference type="GO" id="GO:0005829">
    <property type="term" value="C:cytosol"/>
    <property type="evidence" value="ECO:0007669"/>
    <property type="project" value="TreeGrafter"/>
</dbReference>
<reference evidence="8" key="1">
    <citation type="journal article" date="2021" name="PeerJ">
        <title>Extensive microbial diversity within the chicken gut microbiome revealed by metagenomics and culture.</title>
        <authorList>
            <person name="Gilroy R."/>
            <person name="Ravi A."/>
            <person name="Getino M."/>
            <person name="Pursley I."/>
            <person name="Horton D.L."/>
            <person name="Alikhan N.F."/>
            <person name="Baker D."/>
            <person name="Gharbi K."/>
            <person name="Hall N."/>
            <person name="Watson M."/>
            <person name="Adriaenssens E.M."/>
            <person name="Foster-Nyarko E."/>
            <person name="Jarju S."/>
            <person name="Secka A."/>
            <person name="Antonio M."/>
            <person name="Oren A."/>
            <person name="Chaudhuri R.R."/>
            <person name="La Ragione R."/>
            <person name="Hildebrand F."/>
            <person name="Pallen M.J."/>
        </authorList>
    </citation>
    <scope>NUCLEOTIDE SEQUENCE</scope>
    <source>
        <strain evidence="8">4100</strain>
    </source>
</reference>
<proteinExistence type="inferred from homology"/>
<keyword evidence="1" id="KW-0547">Nucleotide-binding</keyword>
<dbReference type="InterPro" id="IPR027417">
    <property type="entry name" value="P-loop_NTPase"/>
</dbReference>
<dbReference type="InterPro" id="IPR014001">
    <property type="entry name" value="Helicase_ATP-bd"/>
</dbReference>
<dbReference type="GO" id="GO:0003724">
    <property type="term" value="F:RNA helicase activity"/>
    <property type="evidence" value="ECO:0007669"/>
    <property type="project" value="TreeGrafter"/>
</dbReference>
<dbReference type="PANTHER" id="PTHR47959">
    <property type="entry name" value="ATP-DEPENDENT RNA HELICASE RHLE-RELATED"/>
    <property type="match status" value="1"/>
</dbReference>
<dbReference type="Pfam" id="PF00270">
    <property type="entry name" value="DEAD"/>
    <property type="match status" value="1"/>
</dbReference>
<evidence type="ECO:0000256" key="4">
    <source>
        <dbReference type="ARBA" id="ARBA00022840"/>
    </source>
</evidence>
<evidence type="ECO:0000256" key="5">
    <source>
        <dbReference type="ARBA" id="ARBA00038437"/>
    </source>
</evidence>
<dbReference type="Pfam" id="PF03880">
    <property type="entry name" value="DbpA"/>
    <property type="match status" value="1"/>
</dbReference>
<sequence length="447" mass="48656">MDINRIKNNISRRLGIDELNGLQTYMASHLSQPFTMLLAPTGSGKTLGFAIPVLAKLQKPGHGVQALVIVPSRELALQIFEVVRPIAEGYKVSVFYGGHDMRQETNSLSALPDILIATPGRLLDHIQRGQLALDSVTTLVLDEWDKTLQLGFEKEMKKILRQLRPAPRHVILTSATSAIDIPAYLPAGGKPTIADFSNHGDDLTGNAGSRVDIVEVPSASVDKLQTLIDLLEARPGESAMVFVNHRESADRVVNALKKAGIPAGLYHGNLDQQQRQIALEMMTNGTTPVLVTTDLGARGLDIAGVKNVIHYHIPPTQDAWTHRNGRTGRMGADGTVYVITSEHDTVPPYIVYDRSYVPDPSGCAPWTVRNATLYFNAGKKDKISRGDIAGYLIQRGGLEASEVGRICVSDRYALAAVPASKALQVLDAVRPHKLKNRRVLVSVVENT</sequence>
<dbReference type="Proteomes" id="UP000711407">
    <property type="component" value="Unassembled WGS sequence"/>
</dbReference>
<feature type="domain" description="Helicase ATP-binding" evidence="6">
    <location>
        <begin position="26"/>
        <end position="176"/>
    </location>
</feature>
<keyword evidence="3 8" id="KW-0347">Helicase</keyword>
<keyword evidence="4" id="KW-0067">ATP-binding</keyword>
<feature type="domain" description="Helicase C-terminal" evidence="7">
    <location>
        <begin position="223"/>
        <end position="374"/>
    </location>
</feature>
<dbReference type="GO" id="GO:0003676">
    <property type="term" value="F:nucleic acid binding"/>
    <property type="evidence" value="ECO:0007669"/>
    <property type="project" value="InterPro"/>
</dbReference>
<evidence type="ECO:0000256" key="1">
    <source>
        <dbReference type="ARBA" id="ARBA00022741"/>
    </source>
</evidence>
<name>A0A921E905_9BACT</name>
<dbReference type="PANTHER" id="PTHR47959:SF1">
    <property type="entry name" value="ATP-DEPENDENT RNA HELICASE DBPA"/>
    <property type="match status" value="1"/>
</dbReference>
<comment type="caution">
    <text evidence="8">The sequence shown here is derived from an EMBL/GenBank/DDBJ whole genome shotgun (WGS) entry which is preliminary data.</text>
</comment>
<keyword evidence="2" id="KW-0378">Hydrolase</keyword>
<dbReference type="CDD" id="cd12252">
    <property type="entry name" value="RRM_DbpA"/>
    <property type="match status" value="1"/>
</dbReference>
<dbReference type="CDD" id="cd00268">
    <property type="entry name" value="DEADc"/>
    <property type="match status" value="1"/>
</dbReference>
<gene>
    <name evidence="8" type="ORF">K8V47_06665</name>
</gene>
<evidence type="ECO:0000256" key="2">
    <source>
        <dbReference type="ARBA" id="ARBA00022801"/>
    </source>
</evidence>
<dbReference type="InterPro" id="IPR050079">
    <property type="entry name" value="DEAD_box_RNA_helicase"/>
</dbReference>
<evidence type="ECO:0000259" key="7">
    <source>
        <dbReference type="PROSITE" id="PS51194"/>
    </source>
</evidence>
<dbReference type="SMART" id="SM00487">
    <property type="entry name" value="DEXDc"/>
    <property type="match status" value="1"/>
</dbReference>
<evidence type="ECO:0000256" key="3">
    <source>
        <dbReference type="ARBA" id="ARBA00022806"/>
    </source>
</evidence>
<comment type="similarity">
    <text evidence="5">Belongs to the DEAD box helicase family.</text>
</comment>
<dbReference type="InterPro" id="IPR044742">
    <property type="entry name" value="DEAD/DEAH_RhlB"/>
</dbReference>
<dbReference type="AlphaFoldDB" id="A0A921E905"/>
<dbReference type="SMART" id="SM00490">
    <property type="entry name" value="HELICc"/>
    <property type="match status" value="1"/>
</dbReference>
<dbReference type="Pfam" id="PF00271">
    <property type="entry name" value="Helicase_C"/>
    <property type="match status" value="1"/>
</dbReference>
<organism evidence="8 9">
    <name type="scientific">Candidatus Amulumruptor caecigallinarius</name>
    <dbReference type="NCBI Taxonomy" id="2109911"/>
    <lineage>
        <taxon>Bacteria</taxon>
        <taxon>Pseudomonadati</taxon>
        <taxon>Bacteroidota</taxon>
        <taxon>Bacteroidia</taxon>
        <taxon>Bacteroidales</taxon>
        <taxon>Muribaculaceae</taxon>
        <taxon>Candidatus Amulumruptor</taxon>
    </lineage>
</organism>